<dbReference type="Proteomes" id="UP000216133">
    <property type="component" value="Unassembled WGS sequence"/>
</dbReference>
<evidence type="ECO:0000313" key="4">
    <source>
        <dbReference type="Proteomes" id="UP000216207"/>
    </source>
</evidence>
<name>A0A268S4L4_SHOCL</name>
<organism evidence="2 3">
    <name type="scientific">Shouchella clausii</name>
    <name type="common">Alkalihalobacillus clausii</name>
    <dbReference type="NCBI Taxonomy" id="79880"/>
    <lineage>
        <taxon>Bacteria</taxon>
        <taxon>Bacillati</taxon>
        <taxon>Bacillota</taxon>
        <taxon>Bacilli</taxon>
        <taxon>Bacillales</taxon>
        <taxon>Bacillaceae</taxon>
        <taxon>Shouchella</taxon>
    </lineage>
</organism>
<dbReference type="EMBL" id="NPBS01000013">
    <property type="protein sequence ID" value="PAF27444.1"/>
    <property type="molecule type" value="Genomic_DNA"/>
</dbReference>
<dbReference type="RefSeq" id="WP_062750897.1">
    <property type="nucleotide sequence ID" value="NZ_NPBS01000013.1"/>
</dbReference>
<protein>
    <submittedName>
        <fullName evidence="2">AP2 domain-containing protein</fullName>
    </submittedName>
</protein>
<dbReference type="AlphaFoldDB" id="A0A268S4L4"/>
<sequence length="215" mass="24836">MGGKRITNLVGQEFGRLKVKKEVEKRNGKRYFLCECKCGKSKIIQLNSLRHRNVKSCGCLIGEKATQTHTKDLAGKRFGRLVAVEIIGKDNKKNINIWRCRCDCETLIDVRVDRLTSLETQSCGCLKKEQDETNLLRKDRDYVDGQNIYLINDTLYKNNTSGVRGVSFDKKSGKWRAYIRVKNKQTELGLFADKQDAIKARLQAEEKYHKPYKNR</sequence>
<comment type="caution">
    <text evidence="2">The sequence shown here is derived from an EMBL/GenBank/DDBJ whole genome shotgun (WGS) entry which is preliminary data.</text>
</comment>
<reference evidence="3 4" key="1">
    <citation type="submission" date="2017-07" db="EMBL/GenBank/DDBJ databases">
        <title>Isolation and whole genome analysis of endospore-forming bacteria from heroin.</title>
        <authorList>
            <person name="Kalinowski J."/>
            <person name="Ahrens B."/>
            <person name="Al-Dilaimi A."/>
            <person name="Winkler A."/>
            <person name="Wibberg D."/>
            <person name="Schleenbecker U."/>
            <person name="Ruckert C."/>
            <person name="Wolfel R."/>
            <person name="Grass G."/>
        </authorList>
    </citation>
    <scope>NUCLEOTIDE SEQUENCE [LARGE SCALE GENOMIC DNA]</scope>
    <source>
        <strain evidence="2 3">7523-2</strain>
        <strain evidence="1 4">7539</strain>
    </source>
</reference>
<proteinExistence type="predicted"/>
<dbReference type="SUPFAM" id="SSF54171">
    <property type="entry name" value="DNA-binding domain"/>
    <property type="match status" value="1"/>
</dbReference>
<accession>A0A268S4L4</accession>
<dbReference type="InterPro" id="IPR016177">
    <property type="entry name" value="DNA-bd_dom_sf"/>
</dbReference>
<evidence type="ECO:0000313" key="2">
    <source>
        <dbReference type="EMBL" id="PAF27444.1"/>
    </source>
</evidence>
<dbReference type="Proteomes" id="UP000216207">
    <property type="component" value="Unassembled WGS sequence"/>
</dbReference>
<evidence type="ECO:0000313" key="3">
    <source>
        <dbReference type="Proteomes" id="UP000216133"/>
    </source>
</evidence>
<dbReference type="GO" id="GO:0003677">
    <property type="term" value="F:DNA binding"/>
    <property type="evidence" value="ECO:0007669"/>
    <property type="project" value="InterPro"/>
</dbReference>
<dbReference type="Gene3D" id="1.20.5.2050">
    <property type="match status" value="1"/>
</dbReference>
<dbReference type="EMBL" id="NPCC01000032">
    <property type="protein sequence ID" value="PAE87636.1"/>
    <property type="molecule type" value="Genomic_DNA"/>
</dbReference>
<gene>
    <name evidence="2" type="ORF">CHH61_03345</name>
    <name evidence="1" type="ORF">CHH72_17270</name>
</gene>
<evidence type="ECO:0000313" key="1">
    <source>
        <dbReference type="EMBL" id="PAE87636.1"/>
    </source>
</evidence>